<protein>
    <submittedName>
        <fullName evidence="3">Uncharacterized protein</fullName>
    </submittedName>
</protein>
<name>A0A6A6EP35_9PEZI</name>
<dbReference type="AlphaFoldDB" id="A0A6A6EP35"/>
<proteinExistence type="predicted"/>
<evidence type="ECO:0000313" key="4">
    <source>
        <dbReference type="Proteomes" id="UP000800200"/>
    </source>
</evidence>
<keyword evidence="2" id="KW-0472">Membrane</keyword>
<feature type="region of interest" description="Disordered" evidence="1">
    <location>
        <begin position="140"/>
        <end position="165"/>
    </location>
</feature>
<organism evidence="3 4">
    <name type="scientific">Zopfia rhizophila CBS 207.26</name>
    <dbReference type="NCBI Taxonomy" id="1314779"/>
    <lineage>
        <taxon>Eukaryota</taxon>
        <taxon>Fungi</taxon>
        <taxon>Dikarya</taxon>
        <taxon>Ascomycota</taxon>
        <taxon>Pezizomycotina</taxon>
        <taxon>Dothideomycetes</taxon>
        <taxon>Dothideomycetes incertae sedis</taxon>
        <taxon>Zopfiaceae</taxon>
        <taxon>Zopfia</taxon>
    </lineage>
</organism>
<feature type="compositionally biased region" description="Polar residues" evidence="1">
    <location>
        <begin position="7"/>
        <end position="23"/>
    </location>
</feature>
<sequence>MPVLVHRNTTTNPLSTPFKSSSDLGEPKLQSILFSTVTLLLAAASLGVAYLHFRHQKNIRGSDEESGQRNASRTQVETPSAPTLNHVTENDPVPVNDGGHLEDVFHIGLEQLDASEDAQRIKVGDLGRSLVCDRERAIPGTHVDGSEEHQASDITLKSGTNRAGC</sequence>
<evidence type="ECO:0000313" key="3">
    <source>
        <dbReference type="EMBL" id="KAF2193947.1"/>
    </source>
</evidence>
<feature type="region of interest" description="Disordered" evidence="1">
    <location>
        <begin position="60"/>
        <end position="95"/>
    </location>
</feature>
<keyword evidence="4" id="KW-1185">Reference proteome</keyword>
<evidence type="ECO:0000256" key="2">
    <source>
        <dbReference type="SAM" id="Phobius"/>
    </source>
</evidence>
<feature type="transmembrane region" description="Helical" evidence="2">
    <location>
        <begin position="32"/>
        <end position="53"/>
    </location>
</feature>
<evidence type="ECO:0000256" key="1">
    <source>
        <dbReference type="SAM" id="MobiDB-lite"/>
    </source>
</evidence>
<dbReference type="EMBL" id="ML994612">
    <property type="protein sequence ID" value="KAF2193947.1"/>
    <property type="molecule type" value="Genomic_DNA"/>
</dbReference>
<dbReference type="Proteomes" id="UP000800200">
    <property type="component" value="Unassembled WGS sequence"/>
</dbReference>
<keyword evidence="2" id="KW-1133">Transmembrane helix</keyword>
<keyword evidence="2" id="KW-0812">Transmembrane</keyword>
<feature type="compositionally biased region" description="Polar residues" evidence="1">
    <location>
        <begin position="68"/>
        <end position="87"/>
    </location>
</feature>
<reference evidence="3" key="1">
    <citation type="journal article" date="2020" name="Stud. Mycol.">
        <title>101 Dothideomycetes genomes: a test case for predicting lifestyles and emergence of pathogens.</title>
        <authorList>
            <person name="Haridas S."/>
            <person name="Albert R."/>
            <person name="Binder M."/>
            <person name="Bloem J."/>
            <person name="Labutti K."/>
            <person name="Salamov A."/>
            <person name="Andreopoulos B."/>
            <person name="Baker S."/>
            <person name="Barry K."/>
            <person name="Bills G."/>
            <person name="Bluhm B."/>
            <person name="Cannon C."/>
            <person name="Castanera R."/>
            <person name="Culley D."/>
            <person name="Daum C."/>
            <person name="Ezra D."/>
            <person name="Gonzalez J."/>
            <person name="Henrissat B."/>
            <person name="Kuo A."/>
            <person name="Liang C."/>
            <person name="Lipzen A."/>
            <person name="Lutzoni F."/>
            <person name="Magnuson J."/>
            <person name="Mondo S."/>
            <person name="Nolan M."/>
            <person name="Ohm R."/>
            <person name="Pangilinan J."/>
            <person name="Park H.-J."/>
            <person name="Ramirez L."/>
            <person name="Alfaro M."/>
            <person name="Sun H."/>
            <person name="Tritt A."/>
            <person name="Yoshinaga Y."/>
            <person name="Zwiers L.-H."/>
            <person name="Turgeon B."/>
            <person name="Goodwin S."/>
            <person name="Spatafora J."/>
            <person name="Crous P."/>
            <person name="Grigoriev I."/>
        </authorList>
    </citation>
    <scope>NUCLEOTIDE SEQUENCE</scope>
    <source>
        <strain evidence="3">CBS 207.26</strain>
    </source>
</reference>
<accession>A0A6A6EP35</accession>
<gene>
    <name evidence="3" type="ORF">K469DRAFT_689028</name>
</gene>
<feature type="compositionally biased region" description="Polar residues" evidence="1">
    <location>
        <begin position="152"/>
        <end position="165"/>
    </location>
</feature>
<feature type="region of interest" description="Disordered" evidence="1">
    <location>
        <begin position="1"/>
        <end position="24"/>
    </location>
</feature>